<dbReference type="EMBL" id="JANLCK010000008">
    <property type="protein sequence ID" value="MCS5727012.1"/>
    <property type="molecule type" value="Genomic_DNA"/>
</dbReference>
<comment type="similarity">
    <text evidence="1">Belongs to the UPF0225 family.</text>
</comment>
<keyword evidence="4" id="KW-1185">Reference proteome</keyword>
<protein>
    <recommendedName>
        <fullName evidence="1">UPF0225 protein N1028_14015</fullName>
    </recommendedName>
</protein>
<dbReference type="PANTHER" id="PTHR33747">
    <property type="entry name" value="UPF0225 PROTEIN SCO1677"/>
    <property type="match status" value="1"/>
</dbReference>
<comment type="caution">
    <text evidence="3">The sequence shown here is derived from an EMBL/GenBank/DDBJ whole genome shotgun (WGS) entry which is preliminary data.</text>
</comment>
<dbReference type="InterPro" id="IPR032710">
    <property type="entry name" value="NTF2-like_dom_sf"/>
</dbReference>
<evidence type="ECO:0000313" key="4">
    <source>
        <dbReference type="Proteomes" id="UP001165587"/>
    </source>
</evidence>
<name>A0AA42BUK5_9MICO</name>
<evidence type="ECO:0000313" key="3">
    <source>
        <dbReference type="EMBL" id="MCS5727012.1"/>
    </source>
</evidence>
<dbReference type="InterPro" id="IPR048469">
    <property type="entry name" value="YchJ-like_M"/>
</dbReference>
<organism evidence="3 4">
    <name type="scientific">Herbiconiux oxytropis</name>
    <dbReference type="NCBI Taxonomy" id="2970915"/>
    <lineage>
        <taxon>Bacteria</taxon>
        <taxon>Bacillati</taxon>
        <taxon>Actinomycetota</taxon>
        <taxon>Actinomycetes</taxon>
        <taxon>Micrococcales</taxon>
        <taxon>Microbacteriaceae</taxon>
        <taxon>Herbiconiux</taxon>
    </lineage>
</organism>
<gene>
    <name evidence="3" type="ORF">N1028_14015</name>
</gene>
<dbReference type="InterPro" id="IPR023006">
    <property type="entry name" value="YchJ-like"/>
</dbReference>
<dbReference type="AlphaFoldDB" id="A0AA42BUK5"/>
<dbReference type="Gene3D" id="3.10.450.50">
    <property type="match status" value="1"/>
</dbReference>
<evidence type="ECO:0000259" key="2">
    <source>
        <dbReference type="Pfam" id="PF17775"/>
    </source>
</evidence>
<evidence type="ECO:0000256" key="1">
    <source>
        <dbReference type="HAMAP-Rule" id="MF_00612"/>
    </source>
</evidence>
<dbReference type="Pfam" id="PF17775">
    <property type="entry name" value="YchJ_M-like"/>
    <property type="match status" value="1"/>
</dbReference>
<dbReference type="PANTHER" id="PTHR33747:SF1">
    <property type="entry name" value="ADENYLATE CYCLASE-ASSOCIATED CAP C-TERMINAL DOMAIN-CONTAINING PROTEIN"/>
    <property type="match status" value="1"/>
</dbReference>
<dbReference type="SUPFAM" id="SSF54427">
    <property type="entry name" value="NTF2-like"/>
    <property type="match status" value="1"/>
</dbReference>
<feature type="domain" description="YchJ-like middle NTF2-like" evidence="2">
    <location>
        <begin position="34"/>
        <end position="124"/>
    </location>
</feature>
<proteinExistence type="inferred from homology"/>
<dbReference type="Proteomes" id="UP001165587">
    <property type="component" value="Unassembled WGS sequence"/>
</dbReference>
<dbReference type="HAMAP" id="MF_00612">
    <property type="entry name" value="UPF0225"/>
    <property type="match status" value="1"/>
</dbReference>
<sequence length="126" mass="13936">MTTIADSVRCPCLSGSPYGECCAPYHRGEATAPTAERLMRSRYSAFAVGDAAYLLASWHPSTRPASLDLDDDVRWYRLDILGRSAGGVLDTEGVVEFSARFAPGGEVRERSRFVREDGRWLYVEAL</sequence>
<accession>A0AA42BUK5</accession>
<dbReference type="RefSeq" id="WP_259529988.1">
    <property type="nucleotide sequence ID" value="NZ_JANLCK010000008.1"/>
</dbReference>
<reference evidence="3" key="1">
    <citation type="submission" date="2022-08" db="EMBL/GenBank/DDBJ databases">
        <authorList>
            <person name="Deng Y."/>
            <person name="Han X.-F."/>
            <person name="Zhang Y.-Q."/>
        </authorList>
    </citation>
    <scope>NUCLEOTIDE SEQUENCE</scope>
    <source>
        <strain evidence="3">CPCC 203407</strain>
    </source>
</reference>